<sequence>MWTCGVMMFQIFTGHKIPDICRYDEVFQRIANLHMGILIDANKGALITSDTFLIFRNFLDLFLNLDPVKRSSAKHAATSPFLQNSRYLLDERFGSLWKSYSPHIEVGISSPSYKFINPSSFNDSQKSPQTTYNISKEVANNKEKLKIHFPWNKFINLNYVSNEQSNRKTDNQYHSSYEQDKK</sequence>
<gene>
    <name evidence="1" type="primary">AVEN_142123_1</name>
    <name evidence="1" type="ORF">CEXT_36801</name>
</gene>
<proteinExistence type="predicted"/>
<accession>A0AAV4MIG8</accession>
<dbReference type="EMBL" id="BPLR01019790">
    <property type="protein sequence ID" value="GIX71811.1"/>
    <property type="molecule type" value="Genomic_DNA"/>
</dbReference>
<reference evidence="1 2" key="1">
    <citation type="submission" date="2021-06" db="EMBL/GenBank/DDBJ databases">
        <title>Caerostris extrusa draft genome.</title>
        <authorList>
            <person name="Kono N."/>
            <person name="Arakawa K."/>
        </authorList>
    </citation>
    <scope>NUCLEOTIDE SEQUENCE [LARGE SCALE GENOMIC DNA]</scope>
</reference>
<keyword evidence="1" id="KW-0808">Transferase</keyword>
<dbReference type="Gene3D" id="1.10.510.10">
    <property type="entry name" value="Transferase(Phosphotransferase) domain 1"/>
    <property type="match status" value="1"/>
</dbReference>
<dbReference type="GO" id="GO:0016301">
    <property type="term" value="F:kinase activity"/>
    <property type="evidence" value="ECO:0007669"/>
    <property type="project" value="UniProtKB-KW"/>
</dbReference>
<name>A0AAV4MIG8_CAEEX</name>
<dbReference type="InterPro" id="IPR011009">
    <property type="entry name" value="Kinase-like_dom_sf"/>
</dbReference>
<comment type="caution">
    <text evidence="1">The sequence shown here is derived from an EMBL/GenBank/DDBJ whole genome shotgun (WGS) entry which is preliminary data.</text>
</comment>
<protein>
    <submittedName>
        <fullName evidence="1">Protein kinase domain-containing protein</fullName>
    </submittedName>
</protein>
<evidence type="ECO:0000313" key="1">
    <source>
        <dbReference type="EMBL" id="GIX71811.1"/>
    </source>
</evidence>
<dbReference type="Proteomes" id="UP001054945">
    <property type="component" value="Unassembled WGS sequence"/>
</dbReference>
<keyword evidence="2" id="KW-1185">Reference proteome</keyword>
<evidence type="ECO:0000313" key="2">
    <source>
        <dbReference type="Proteomes" id="UP001054945"/>
    </source>
</evidence>
<keyword evidence="1" id="KW-0418">Kinase</keyword>
<organism evidence="1 2">
    <name type="scientific">Caerostris extrusa</name>
    <name type="common">Bark spider</name>
    <name type="synonym">Caerostris bankana</name>
    <dbReference type="NCBI Taxonomy" id="172846"/>
    <lineage>
        <taxon>Eukaryota</taxon>
        <taxon>Metazoa</taxon>
        <taxon>Ecdysozoa</taxon>
        <taxon>Arthropoda</taxon>
        <taxon>Chelicerata</taxon>
        <taxon>Arachnida</taxon>
        <taxon>Araneae</taxon>
        <taxon>Araneomorphae</taxon>
        <taxon>Entelegynae</taxon>
        <taxon>Araneoidea</taxon>
        <taxon>Araneidae</taxon>
        <taxon>Caerostris</taxon>
    </lineage>
</organism>
<dbReference type="SUPFAM" id="SSF56112">
    <property type="entry name" value="Protein kinase-like (PK-like)"/>
    <property type="match status" value="1"/>
</dbReference>
<dbReference type="AlphaFoldDB" id="A0AAV4MIG8"/>